<evidence type="ECO:0000256" key="2">
    <source>
        <dbReference type="SAM" id="Phobius"/>
    </source>
</evidence>
<evidence type="ECO:0000313" key="3">
    <source>
        <dbReference type="EMBL" id="MDQ1106835.1"/>
    </source>
</evidence>
<feature type="compositionally biased region" description="Low complexity" evidence="1">
    <location>
        <begin position="19"/>
        <end position="30"/>
    </location>
</feature>
<feature type="transmembrane region" description="Helical" evidence="2">
    <location>
        <begin position="40"/>
        <end position="61"/>
    </location>
</feature>
<organism evidence="3 4">
    <name type="scientific">Nocardioides zeae</name>
    <dbReference type="NCBI Taxonomy" id="1457234"/>
    <lineage>
        <taxon>Bacteria</taxon>
        <taxon>Bacillati</taxon>
        <taxon>Actinomycetota</taxon>
        <taxon>Actinomycetes</taxon>
        <taxon>Propionibacteriales</taxon>
        <taxon>Nocardioidaceae</taxon>
        <taxon>Nocardioides</taxon>
    </lineage>
</organism>
<gene>
    <name evidence="3" type="ORF">QE405_004119</name>
</gene>
<dbReference type="AlphaFoldDB" id="A0AAJ1U3C0"/>
<proteinExistence type="predicted"/>
<keyword evidence="2" id="KW-1133">Transmembrane helix</keyword>
<dbReference type="EMBL" id="JAUTAN010000001">
    <property type="protein sequence ID" value="MDQ1106835.1"/>
    <property type="molecule type" value="Genomic_DNA"/>
</dbReference>
<name>A0AAJ1U3C0_9ACTN</name>
<keyword evidence="2" id="KW-0812">Transmembrane</keyword>
<evidence type="ECO:0000313" key="4">
    <source>
        <dbReference type="Proteomes" id="UP001239215"/>
    </source>
</evidence>
<sequence>MSDRHPADDPPIAPGRPHGTVAAGAPVTAGDTSRRWHRSVWVGALATALVVAGGAIALRVVDLGSTRDGAADGAADRTTTARPGAGATYALTVRTAVVTDAPIAYDEGALIKIALDPTTPGVATPRHRGPADVDSPAAWTDLAAGSYVMTVATRPCHGNCSMLDPAMDACHSTVDLDADAEVLVSIEWGRPCVIAESGP</sequence>
<comment type="caution">
    <text evidence="3">The sequence shown here is derived from an EMBL/GenBank/DDBJ whole genome shotgun (WGS) entry which is preliminary data.</text>
</comment>
<evidence type="ECO:0000256" key="1">
    <source>
        <dbReference type="SAM" id="MobiDB-lite"/>
    </source>
</evidence>
<feature type="region of interest" description="Disordered" evidence="1">
    <location>
        <begin position="1"/>
        <end position="33"/>
    </location>
</feature>
<reference evidence="3" key="1">
    <citation type="submission" date="2023-07" db="EMBL/GenBank/DDBJ databases">
        <title>Functional and genomic diversity of the sorghum phyllosphere microbiome.</title>
        <authorList>
            <person name="Shade A."/>
        </authorList>
    </citation>
    <scope>NUCLEOTIDE SEQUENCE</scope>
    <source>
        <strain evidence="3">SORGH_AS_1067</strain>
    </source>
</reference>
<dbReference type="Proteomes" id="UP001239215">
    <property type="component" value="Unassembled WGS sequence"/>
</dbReference>
<keyword evidence="2" id="KW-0472">Membrane</keyword>
<dbReference type="RefSeq" id="WP_307205334.1">
    <property type="nucleotide sequence ID" value="NZ_JAUTAN010000001.1"/>
</dbReference>
<protein>
    <submittedName>
        <fullName evidence="3">Uncharacterized protein</fullName>
    </submittedName>
</protein>
<accession>A0AAJ1U3C0</accession>